<evidence type="ECO:0000313" key="2">
    <source>
        <dbReference type="EMBL" id="KAL2830650.1"/>
    </source>
</evidence>
<feature type="region of interest" description="Disordered" evidence="1">
    <location>
        <begin position="26"/>
        <end position="55"/>
    </location>
</feature>
<keyword evidence="3" id="KW-1185">Reference proteome</keyword>
<evidence type="ECO:0000313" key="3">
    <source>
        <dbReference type="Proteomes" id="UP001610446"/>
    </source>
</evidence>
<accession>A0ABR4ISA6</accession>
<feature type="region of interest" description="Disordered" evidence="1">
    <location>
        <begin position="204"/>
        <end position="225"/>
    </location>
</feature>
<evidence type="ECO:0000256" key="1">
    <source>
        <dbReference type="SAM" id="MobiDB-lite"/>
    </source>
</evidence>
<comment type="caution">
    <text evidence="2">The sequence shown here is derived from an EMBL/GenBank/DDBJ whole genome shotgun (WGS) entry which is preliminary data.</text>
</comment>
<feature type="region of interest" description="Disordered" evidence="1">
    <location>
        <begin position="111"/>
        <end position="134"/>
    </location>
</feature>
<sequence>MLPPSNNMDNPLLQYLEKLAAVAHRPRHTVTSARPPPPPYTASFSPQDSDHDWDEDCDVEGDSDACYDITPEHCANRISAINSSTVTINLNSSIQVKGNANTIIIASGSAHQQSGSYPSPRHQQQETANNGPNSKLVNTTSAIVSALQKSGVLSAQTRSGSSPTVSVKINIDAGIQVDGARNVVCFGSGSIPLARRYYDVVGRKRRAQSEPLAGAGAEEKRTRVA</sequence>
<protein>
    <submittedName>
        <fullName evidence="2">Uncharacterized protein</fullName>
    </submittedName>
</protein>
<dbReference type="Proteomes" id="UP001610446">
    <property type="component" value="Unassembled WGS sequence"/>
</dbReference>
<reference evidence="2 3" key="1">
    <citation type="submission" date="2024-07" db="EMBL/GenBank/DDBJ databases">
        <title>Section-level genome sequencing and comparative genomics of Aspergillus sections Usti and Cavernicolus.</title>
        <authorList>
            <consortium name="Lawrence Berkeley National Laboratory"/>
            <person name="Nybo J.L."/>
            <person name="Vesth T.C."/>
            <person name="Theobald S."/>
            <person name="Frisvad J.C."/>
            <person name="Larsen T.O."/>
            <person name="Kjaerboelling I."/>
            <person name="Rothschild-Mancinelli K."/>
            <person name="Lyhne E.K."/>
            <person name="Kogle M.E."/>
            <person name="Barry K."/>
            <person name="Clum A."/>
            <person name="Na H."/>
            <person name="Ledsgaard L."/>
            <person name="Lin J."/>
            <person name="Lipzen A."/>
            <person name="Kuo A."/>
            <person name="Riley R."/>
            <person name="Mondo S."/>
            <person name="Labutti K."/>
            <person name="Haridas S."/>
            <person name="Pangalinan J."/>
            <person name="Salamov A.A."/>
            <person name="Simmons B.A."/>
            <person name="Magnuson J.K."/>
            <person name="Chen J."/>
            <person name="Drula E."/>
            <person name="Henrissat B."/>
            <person name="Wiebenga A."/>
            <person name="Lubbers R.J."/>
            <person name="Gomes A.C."/>
            <person name="Makela M.R."/>
            <person name="Stajich J."/>
            <person name="Grigoriev I.V."/>
            <person name="Mortensen U.H."/>
            <person name="De Vries R.P."/>
            <person name="Baker S.E."/>
            <person name="Andersen M.R."/>
        </authorList>
    </citation>
    <scope>NUCLEOTIDE SEQUENCE [LARGE SCALE GENOMIC DNA]</scope>
    <source>
        <strain evidence="2 3">CBS 123904</strain>
    </source>
</reference>
<organism evidence="2 3">
    <name type="scientific">Aspergillus pseudoustus</name>
    <dbReference type="NCBI Taxonomy" id="1810923"/>
    <lineage>
        <taxon>Eukaryota</taxon>
        <taxon>Fungi</taxon>
        <taxon>Dikarya</taxon>
        <taxon>Ascomycota</taxon>
        <taxon>Pezizomycotina</taxon>
        <taxon>Eurotiomycetes</taxon>
        <taxon>Eurotiomycetidae</taxon>
        <taxon>Eurotiales</taxon>
        <taxon>Aspergillaceae</taxon>
        <taxon>Aspergillus</taxon>
        <taxon>Aspergillus subgen. Nidulantes</taxon>
    </lineage>
</organism>
<gene>
    <name evidence="2" type="ORF">BJY01DRAFT_117725</name>
</gene>
<dbReference type="EMBL" id="JBFXLU010000302">
    <property type="protein sequence ID" value="KAL2830650.1"/>
    <property type="molecule type" value="Genomic_DNA"/>
</dbReference>
<name>A0ABR4ISA6_9EURO</name>
<proteinExistence type="predicted"/>